<dbReference type="PIRSF" id="PIRSF004638">
    <property type="entry name" value="UCP004638"/>
    <property type="match status" value="1"/>
</dbReference>
<dbReference type="PANTHER" id="PTHR40255:SF1">
    <property type="entry name" value="PROTOPORPHYRINOGEN IX OXIDASE"/>
    <property type="match status" value="1"/>
</dbReference>
<keyword evidence="5 14" id="KW-1003">Cell membrane</keyword>
<keyword evidence="10 14" id="KW-0560">Oxidoreductase</keyword>
<evidence type="ECO:0000256" key="7">
    <source>
        <dbReference type="ARBA" id="ARBA00022692"/>
    </source>
</evidence>
<comment type="subcellular location">
    <subcellularLocation>
        <location evidence="1 14">Cell membrane</location>
        <topology evidence="1 14">Multi-pass membrane protein</topology>
    </subcellularLocation>
</comment>
<feature type="transmembrane region" description="Helical" evidence="14">
    <location>
        <begin position="6"/>
        <end position="29"/>
    </location>
</feature>
<comment type="function">
    <text evidence="14 15">Catalyzes the oxidation of protoporphyrinogen IX to protoporphyrin IX.</text>
</comment>
<evidence type="ECO:0000256" key="2">
    <source>
        <dbReference type="ARBA" id="ARBA00005073"/>
    </source>
</evidence>
<evidence type="ECO:0000256" key="4">
    <source>
        <dbReference type="ARBA" id="ARBA00017504"/>
    </source>
</evidence>
<comment type="subunit">
    <text evidence="14">Homodimer.</text>
</comment>
<dbReference type="Proteomes" id="UP001500631">
    <property type="component" value="Unassembled WGS sequence"/>
</dbReference>
<evidence type="ECO:0000256" key="14">
    <source>
        <dbReference type="HAMAP-Rule" id="MF_02239"/>
    </source>
</evidence>
<evidence type="ECO:0000313" key="17">
    <source>
        <dbReference type="Proteomes" id="UP001500631"/>
    </source>
</evidence>
<evidence type="ECO:0000313" key="16">
    <source>
        <dbReference type="EMBL" id="GAA5095258.1"/>
    </source>
</evidence>
<comment type="catalytic activity">
    <reaction evidence="13 14 15">
        <text>protoporphyrinogen IX + 3 A = protoporphyrin IX + 3 AH2</text>
        <dbReference type="Rhea" id="RHEA:62000"/>
        <dbReference type="ChEBI" id="CHEBI:13193"/>
        <dbReference type="ChEBI" id="CHEBI:17499"/>
        <dbReference type="ChEBI" id="CHEBI:57306"/>
        <dbReference type="ChEBI" id="CHEBI:57307"/>
    </reaction>
</comment>
<dbReference type="Pfam" id="PF03653">
    <property type="entry name" value="UPF0093"/>
    <property type="match status" value="1"/>
</dbReference>
<dbReference type="EMBL" id="BAABKE010000001">
    <property type="protein sequence ID" value="GAA5095258.1"/>
    <property type="molecule type" value="Genomic_DNA"/>
</dbReference>
<keyword evidence="9 14" id="KW-1133">Transmembrane helix</keyword>
<dbReference type="PANTHER" id="PTHR40255">
    <property type="entry name" value="UPF0093 MEMBRANE PROTEIN SLR1790"/>
    <property type="match status" value="1"/>
</dbReference>
<dbReference type="InterPro" id="IPR005265">
    <property type="entry name" value="HemJ-like"/>
</dbReference>
<keyword evidence="17" id="KW-1185">Reference proteome</keyword>
<evidence type="ECO:0000256" key="3">
    <source>
        <dbReference type="ARBA" id="ARBA00006501"/>
    </source>
</evidence>
<dbReference type="EC" id="1.3.99.-" evidence="14 15"/>
<evidence type="ECO:0000256" key="6">
    <source>
        <dbReference type="ARBA" id="ARBA00022617"/>
    </source>
</evidence>
<evidence type="ECO:0000256" key="8">
    <source>
        <dbReference type="ARBA" id="ARBA00022723"/>
    </source>
</evidence>
<accession>A0ABP9MEQ5</accession>
<feature type="binding site" description="axial binding residue" evidence="14">
    <location>
        <position position="10"/>
    </location>
    <ligand>
        <name>heme</name>
        <dbReference type="ChEBI" id="CHEBI:30413"/>
    </ligand>
    <ligandPart>
        <name>Fe</name>
        <dbReference type="ChEBI" id="CHEBI:18248"/>
    </ligandPart>
</feature>
<evidence type="ECO:0000256" key="9">
    <source>
        <dbReference type="ARBA" id="ARBA00022989"/>
    </source>
</evidence>
<evidence type="ECO:0000256" key="11">
    <source>
        <dbReference type="ARBA" id="ARBA00023004"/>
    </source>
</evidence>
<keyword evidence="8 14" id="KW-0479">Metal-binding</keyword>
<gene>
    <name evidence="16" type="primary">hemJ</name>
    <name evidence="16" type="ORF">GCM10023338_04490</name>
</gene>
<protein>
    <recommendedName>
        <fullName evidence="4 14">Protoporphyrinogen IX oxidase</fullName>
        <shortName evidence="14">PPO</shortName>
        <ecNumber evidence="14 15">1.3.99.-</ecNumber>
    </recommendedName>
</protein>
<keyword evidence="7 14" id="KW-0812">Transmembrane</keyword>
<feature type="transmembrane region" description="Helical" evidence="14">
    <location>
        <begin position="123"/>
        <end position="141"/>
    </location>
</feature>
<evidence type="ECO:0000256" key="5">
    <source>
        <dbReference type="ARBA" id="ARBA00022475"/>
    </source>
</evidence>
<feature type="binding site" description="axial binding residue" evidence="14">
    <location>
        <position position="84"/>
    </location>
    <ligand>
        <name>heme</name>
        <dbReference type="ChEBI" id="CHEBI:30413"/>
    </ligand>
    <ligandPart>
        <name>Fe</name>
        <dbReference type="ChEBI" id="CHEBI:18248"/>
    </ligandPart>
</feature>
<keyword evidence="6 14" id="KW-0349">Heme</keyword>
<keyword evidence="11 14" id="KW-0408">Iron</keyword>
<evidence type="ECO:0000256" key="10">
    <source>
        <dbReference type="ARBA" id="ARBA00023002"/>
    </source>
</evidence>
<evidence type="ECO:0000256" key="15">
    <source>
        <dbReference type="PIRNR" id="PIRNR004638"/>
    </source>
</evidence>
<feature type="transmembrane region" description="Helical" evidence="14">
    <location>
        <begin position="82"/>
        <end position="102"/>
    </location>
</feature>
<comment type="pathway">
    <text evidence="2 14 15">Porphyrin-containing compound metabolism; protoporphyrin-IX biosynthesis; protoporphyrin-IX from protoporphyrinogen-IX: step 1/1.</text>
</comment>
<proteinExistence type="inferred from homology"/>
<name>A0ABP9MEQ5_9GAMM</name>
<evidence type="ECO:0000256" key="1">
    <source>
        <dbReference type="ARBA" id="ARBA00004651"/>
    </source>
</evidence>
<feature type="transmembrane region" description="Helical" evidence="14">
    <location>
        <begin position="50"/>
        <end position="70"/>
    </location>
</feature>
<dbReference type="NCBIfam" id="TIGR00701">
    <property type="entry name" value="protoporphyrinogen oxidase HemJ"/>
    <property type="match status" value="1"/>
</dbReference>
<evidence type="ECO:0000256" key="13">
    <source>
        <dbReference type="ARBA" id="ARBA00048390"/>
    </source>
</evidence>
<organism evidence="16 17">
    <name type="scientific">Wohlfahrtiimonas larvae</name>
    <dbReference type="NCBI Taxonomy" id="1157986"/>
    <lineage>
        <taxon>Bacteria</taxon>
        <taxon>Pseudomonadati</taxon>
        <taxon>Pseudomonadota</taxon>
        <taxon>Gammaproteobacteria</taxon>
        <taxon>Cardiobacteriales</taxon>
        <taxon>Ignatzschineriaceae</taxon>
        <taxon>Wohlfahrtiimonas</taxon>
    </lineage>
</organism>
<comment type="similarity">
    <text evidence="3 14 15">Belongs to the HemJ family.</text>
</comment>
<comment type="caution">
    <text evidence="16">The sequence shown here is derived from an EMBL/GenBank/DDBJ whole genome shotgun (WGS) entry which is preliminary data.</text>
</comment>
<evidence type="ECO:0000256" key="12">
    <source>
        <dbReference type="ARBA" id="ARBA00023136"/>
    </source>
</evidence>
<keyword evidence="12 14" id="KW-0472">Membrane</keyword>
<comment type="cofactor">
    <cofactor evidence="14 15">
        <name>heme b</name>
        <dbReference type="ChEBI" id="CHEBI:60344"/>
    </cofactor>
    <text evidence="14 15">Binds 1 heme b (iron(II)-protoporphyrin IX) group per subunit.</text>
</comment>
<sequence length="144" mass="16883">MSYTAYKALHIIAMVTWFAGLFYLPRLFVYHAMNKDQNTNETFKVMERKLAIMMDIGAFFTIALGITLIIKNPAIMKMTWLHIKLLLVIFLVAYHVICRIYVKQFRLDLNTRSHKFYRLFNELPTVLLVAIVFLAVLKMPISFS</sequence>
<reference evidence="17" key="1">
    <citation type="journal article" date="2019" name="Int. J. Syst. Evol. Microbiol.">
        <title>The Global Catalogue of Microorganisms (GCM) 10K type strain sequencing project: providing services to taxonomists for standard genome sequencing and annotation.</title>
        <authorList>
            <consortium name="The Broad Institute Genomics Platform"/>
            <consortium name="The Broad Institute Genome Sequencing Center for Infectious Disease"/>
            <person name="Wu L."/>
            <person name="Ma J."/>
        </authorList>
    </citation>
    <scope>NUCLEOTIDE SEQUENCE [LARGE SCALE GENOMIC DNA]</scope>
    <source>
        <strain evidence="17">JCM 18424</strain>
    </source>
</reference>
<dbReference type="RefSeq" id="WP_077926114.1">
    <property type="nucleotide sequence ID" value="NZ_BAABKE010000001.1"/>
</dbReference>
<dbReference type="HAMAP" id="MF_02239">
    <property type="entry name" value="HemJ"/>
    <property type="match status" value="1"/>
</dbReference>